<evidence type="ECO:0000256" key="4">
    <source>
        <dbReference type="ARBA" id="ARBA00023004"/>
    </source>
</evidence>
<accession>R4KA83</accession>
<evidence type="ECO:0000313" key="7">
    <source>
        <dbReference type="Proteomes" id="UP000013520"/>
    </source>
</evidence>
<dbReference type="Gene3D" id="1.20.1270.370">
    <property type="match status" value="1"/>
</dbReference>
<dbReference type="OrthoDB" id="9810278at2"/>
<comment type="cofactor">
    <cofactor evidence="1">
        <name>[4Fe-4S] cluster</name>
        <dbReference type="ChEBI" id="CHEBI:49883"/>
    </cofactor>
</comment>
<keyword evidence="4" id="KW-0408">Iron</keyword>
<name>R4KA83_9FIRM</name>
<dbReference type="InterPro" id="IPR010327">
    <property type="entry name" value="FldB/FldC_alpha/beta"/>
</dbReference>
<dbReference type="PANTHER" id="PTHR30548:SF5">
    <property type="entry name" value="SUBUNIT OF OXYGEN-SENSITIVE 2-HYDROXYISOCAPROYL-COA DEHYDRATASE"/>
    <property type="match status" value="1"/>
</dbReference>
<dbReference type="RefSeq" id="WP_006523461.1">
    <property type="nucleotide sequence ID" value="NC_021184.1"/>
</dbReference>
<keyword evidence="3" id="KW-0479">Metal-binding</keyword>
<dbReference type="HOGENOM" id="CLU_053697_0_0_9"/>
<comment type="similarity">
    <text evidence="2">Belongs to the FldB/FldC dehydratase alpha/beta subunit family.</text>
</comment>
<reference evidence="6 7" key="1">
    <citation type="submission" date="2012-01" db="EMBL/GenBank/DDBJ databases">
        <title>Complete sequence of Desulfotomaculum gibsoniae DSM 7213.</title>
        <authorList>
            <consortium name="US DOE Joint Genome Institute"/>
            <person name="Lucas S."/>
            <person name="Han J."/>
            <person name="Lapidus A."/>
            <person name="Cheng J.-F."/>
            <person name="Goodwin L."/>
            <person name="Pitluck S."/>
            <person name="Peters L."/>
            <person name="Ovchinnikova G."/>
            <person name="Teshima H."/>
            <person name="Detter J.C."/>
            <person name="Han C."/>
            <person name="Tapia R."/>
            <person name="Land M."/>
            <person name="Hauser L."/>
            <person name="Kyrpides N."/>
            <person name="Ivanova N."/>
            <person name="Pagani I."/>
            <person name="Parshina S."/>
            <person name="Plugge C."/>
            <person name="Muyzer G."/>
            <person name="Kuever J."/>
            <person name="Ivanova A."/>
            <person name="Nazina T."/>
            <person name="Klenk H.-P."/>
            <person name="Brambilla E."/>
            <person name="Spring S."/>
            <person name="Stams A.F."/>
            <person name="Woyke T."/>
        </authorList>
    </citation>
    <scope>NUCLEOTIDE SEQUENCE [LARGE SCALE GENOMIC DNA]</scope>
    <source>
        <strain evidence="6 7">DSM 7213</strain>
    </source>
</reference>
<protein>
    <submittedName>
        <fullName evidence="6">Benzoyl-CoA reductase, bzd-type, N subunit</fullName>
    </submittedName>
</protein>
<gene>
    <name evidence="6" type="ORF">Desgi_0510</name>
</gene>
<organism evidence="6 7">
    <name type="scientific">Desulfoscipio gibsoniae DSM 7213</name>
    <dbReference type="NCBI Taxonomy" id="767817"/>
    <lineage>
        <taxon>Bacteria</taxon>
        <taxon>Bacillati</taxon>
        <taxon>Bacillota</taxon>
        <taxon>Clostridia</taxon>
        <taxon>Eubacteriales</taxon>
        <taxon>Desulfallaceae</taxon>
        <taxon>Desulfoscipio</taxon>
    </lineage>
</organism>
<dbReference type="PANTHER" id="PTHR30548">
    <property type="entry name" value="2-HYDROXYGLUTARYL-COA DEHYDRATASE, D-COMPONENT-RELATED"/>
    <property type="match status" value="1"/>
</dbReference>
<dbReference type="Proteomes" id="UP000013520">
    <property type="component" value="Chromosome"/>
</dbReference>
<dbReference type="AlphaFoldDB" id="R4KA83"/>
<proteinExistence type="inferred from homology"/>
<dbReference type="GO" id="GO:0046872">
    <property type="term" value="F:metal ion binding"/>
    <property type="evidence" value="ECO:0007669"/>
    <property type="project" value="UniProtKB-KW"/>
</dbReference>
<dbReference type="GO" id="GO:0016836">
    <property type="term" value="F:hydro-lyase activity"/>
    <property type="evidence" value="ECO:0007669"/>
    <property type="project" value="UniProtKB-ARBA"/>
</dbReference>
<dbReference type="Pfam" id="PF06050">
    <property type="entry name" value="HGD-D"/>
    <property type="match status" value="1"/>
</dbReference>
<dbReference type="GO" id="GO:0051536">
    <property type="term" value="F:iron-sulfur cluster binding"/>
    <property type="evidence" value="ECO:0007669"/>
    <property type="project" value="UniProtKB-KW"/>
</dbReference>
<evidence type="ECO:0000256" key="1">
    <source>
        <dbReference type="ARBA" id="ARBA00001966"/>
    </source>
</evidence>
<dbReference type="Gene3D" id="3.40.50.11900">
    <property type="match status" value="1"/>
</dbReference>
<keyword evidence="5" id="KW-0411">Iron-sulfur</keyword>
<dbReference type="Gene3D" id="3.40.50.11890">
    <property type="match status" value="1"/>
</dbReference>
<dbReference type="eggNOG" id="COG1775">
    <property type="taxonomic scope" value="Bacteria"/>
</dbReference>
<dbReference type="InterPro" id="IPR017603">
    <property type="entry name" value="Benzoyl-CoA_Rdtase_bzd_nsu"/>
</dbReference>
<dbReference type="KEGG" id="dgi:Desgi_0510"/>
<evidence type="ECO:0000256" key="5">
    <source>
        <dbReference type="ARBA" id="ARBA00023014"/>
    </source>
</evidence>
<dbReference type="NCBIfam" id="TIGR03190">
    <property type="entry name" value="benz_CoA_bzdN"/>
    <property type="match status" value="1"/>
</dbReference>
<keyword evidence="7" id="KW-1185">Reference proteome</keyword>
<evidence type="ECO:0000256" key="2">
    <source>
        <dbReference type="ARBA" id="ARBA00005806"/>
    </source>
</evidence>
<dbReference type="EMBL" id="CP003273">
    <property type="protein sequence ID" value="AGL00078.1"/>
    <property type="molecule type" value="Genomic_DNA"/>
</dbReference>
<evidence type="ECO:0000313" key="6">
    <source>
        <dbReference type="EMBL" id="AGL00078.1"/>
    </source>
</evidence>
<evidence type="ECO:0000256" key="3">
    <source>
        <dbReference type="ARBA" id="ARBA00022723"/>
    </source>
</evidence>
<dbReference type="STRING" id="767817.Desgi_0510"/>
<sequence length="370" mass="42677">MEVYKNWYENRHQYAKEWKKKTGGKVVGYLCTYVPEEILYAADILPVRILGSHEAQDVTEPHIFDMYCPFCRDCLAQGLEGRYDYLDGIVIAQSCLHIRNTFASWDLHIPIDFSYYLPVPQHVQSASSYSFLREELALFKKAIEDWTGKPISNADLDKGIEVMNTNRRLMRELYEFRKQPETPITGLESLYMVVSGQMTDKREHNRALEKKLKEIPGHNLNRETGERLMIIGSEGDDTAFISMVEGLLGATFVIEDHCTGSRYFWNQVVPQEDRLAAIAARYVDRTPCSSKDWPDRKRLTNALELAREWNVKGAVLAQQKFCDSHEFDIPAFKKAFEENGIPTLLLEFDSLNPLNPFRVRAEAFLKMLGQ</sequence>